<evidence type="ECO:0000313" key="2">
    <source>
        <dbReference type="Proteomes" id="UP000288805"/>
    </source>
</evidence>
<dbReference type="AlphaFoldDB" id="A0A438GPB1"/>
<dbReference type="Pfam" id="PF07466">
    <property type="entry name" value="DUF1517"/>
    <property type="match status" value="1"/>
</dbReference>
<dbReference type="InterPro" id="IPR010903">
    <property type="entry name" value="DUF1517"/>
</dbReference>
<protein>
    <submittedName>
        <fullName evidence="1">Uncharacterized protein</fullName>
    </submittedName>
</protein>
<reference evidence="1 2" key="1">
    <citation type="journal article" date="2018" name="PLoS Genet.">
        <title>Population sequencing reveals clonal diversity and ancestral inbreeding in the grapevine cultivar Chardonnay.</title>
        <authorList>
            <person name="Roach M.J."/>
            <person name="Johnson D.L."/>
            <person name="Bohlmann J."/>
            <person name="van Vuuren H.J."/>
            <person name="Jones S.J."/>
            <person name="Pretorius I.S."/>
            <person name="Schmidt S.A."/>
            <person name="Borneman A.R."/>
        </authorList>
    </citation>
    <scope>NUCLEOTIDE SEQUENCE [LARGE SCALE GENOMIC DNA]</scope>
    <source>
        <strain evidence="2">cv. Chardonnay</strain>
        <tissue evidence="1">Leaf</tissue>
    </source>
</reference>
<accession>A0A438GPB1</accession>
<dbReference type="PANTHER" id="PTHR33975:SF2">
    <property type="entry name" value="MYELIN-ASSOCIATED OLIGODENDROCYTE BASIC PROTEIN"/>
    <property type="match status" value="1"/>
</dbReference>
<gene>
    <name evidence="1" type="ORF">CK203_055863</name>
</gene>
<name>A0A438GPB1_VITVI</name>
<dbReference type="Proteomes" id="UP000288805">
    <property type="component" value="Unassembled WGS sequence"/>
</dbReference>
<dbReference type="InterPro" id="IPR053023">
    <property type="entry name" value="FLAP_modulator"/>
</dbReference>
<organism evidence="1 2">
    <name type="scientific">Vitis vinifera</name>
    <name type="common">Grape</name>
    <dbReference type="NCBI Taxonomy" id="29760"/>
    <lineage>
        <taxon>Eukaryota</taxon>
        <taxon>Viridiplantae</taxon>
        <taxon>Streptophyta</taxon>
        <taxon>Embryophyta</taxon>
        <taxon>Tracheophyta</taxon>
        <taxon>Spermatophyta</taxon>
        <taxon>Magnoliopsida</taxon>
        <taxon>eudicotyledons</taxon>
        <taxon>Gunneridae</taxon>
        <taxon>Pentapetalae</taxon>
        <taxon>rosids</taxon>
        <taxon>Vitales</taxon>
        <taxon>Vitaceae</taxon>
        <taxon>Viteae</taxon>
        <taxon>Vitis</taxon>
    </lineage>
</organism>
<evidence type="ECO:0000313" key="1">
    <source>
        <dbReference type="EMBL" id="RVW74027.1"/>
    </source>
</evidence>
<dbReference type="EMBL" id="QGNW01000378">
    <property type="protein sequence ID" value="RVW74027.1"/>
    <property type="molecule type" value="Genomic_DNA"/>
</dbReference>
<proteinExistence type="predicted"/>
<dbReference type="PANTHER" id="PTHR33975">
    <property type="entry name" value="MYELIN-ASSOCIATED OLIGODENDROCYTE BASIC PROTEIN"/>
    <property type="match status" value="1"/>
</dbReference>
<comment type="caution">
    <text evidence="1">The sequence shown here is derived from an EMBL/GenBank/DDBJ whole genome shotgun (WGS) entry which is preliminary data.</text>
</comment>
<sequence length="154" mass="17825">MNKKLFLSIGIFIYPLYFTKIEKFPHNCLFQIGLLGMARELQRDLNRIAETADTSTTEGLSYILTETTLALLRHPDYCISGYSSVDVKRSIEEGEKRFNRLSLEERGKFDEETLVNVNNIKKQSTTSHRVSGFRNEYIVVRSSQIGLLEMYLNF</sequence>